<proteinExistence type="predicted"/>
<evidence type="ECO:0000313" key="1">
    <source>
        <dbReference type="EMBL" id="CAI3983215.1"/>
    </source>
</evidence>
<dbReference type="EMBL" id="CAMXCT010000780">
    <property type="protein sequence ID" value="CAI3983215.1"/>
    <property type="molecule type" value="Genomic_DNA"/>
</dbReference>
<keyword evidence="3" id="KW-1185">Reference proteome</keyword>
<evidence type="ECO:0000313" key="3">
    <source>
        <dbReference type="Proteomes" id="UP001152797"/>
    </source>
</evidence>
<accession>A0A9P1C2N4</accession>
<organism evidence="1">
    <name type="scientific">Cladocopium goreaui</name>
    <dbReference type="NCBI Taxonomy" id="2562237"/>
    <lineage>
        <taxon>Eukaryota</taxon>
        <taxon>Sar</taxon>
        <taxon>Alveolata</taxon>
        <taxon>Dinophyceae</taxon>
        <taxon>Suessiales</taxon>
        <taxon>Symbiodiniaceae</taxon>
        <taxon>Cladocopium</taxon>
    </lineage>
</organism>
<gene>
    <name evidence="1" type="ORF">C1SCF055_LOCUS10844</name>
</gene>
<reference evidence="1" key="1">
    <citation type="submission" date="2022-10" db="EMBL/GenBank/DDBJ databases">
        <authorList>
            <person name="Chen Y."/>
            <person name="Dougan E. K."/>
            <person name="Chan C."/>
            <person name="Rhodes N."/>
            <person name="Thang M."/>
        </authorList>
    </citation>
    <scope>NUCLEOTIDE SEQUENCE</scope>
</reference>
<dbReference type="EMBL" id="CAMXCT030000780">
    <property type="protein sequence ID" value="CAL4770527.1"/>
    <property type="molecule type" value="Genomic_DNA"/>
</dbReference>
<dbReference type="Proteomes" id="UP001152797">
    <property type="component" value="Unassembled WGS sequence"/>
</dbReference>
<protein>
    <submittedName>
        <fullName evidence="1">Uncharacterized protein</fullName>
    </submittedName>
</protein>
<evidence type="ECO:0000313" key="2">
    <source>
        <dbReference type="EMBL" id="CAL4770527.1"/>
    </source>
</evidence>
<dbReference type="AlphaFoldDB" id="A0A9P1C2N4"/>
<feature type="non-terminal residue" evidence="1">
    <location>
        <position position="52"/>
    </location>
</feature>
<comment type="caution">
    <text evidence="1">The sequence shown here is derived from an EMBL/GenBank/DDBJ whole genome shotgun (WGS) entry which is preliminary data.</text>
</comment>
<dbReference type="EMBL" id="CAMXCT020000780">
    <property type="protein sequence ID" value="CAL1136590.1"/>
    <property type="molecule type" value="Genomic_DNA"/>
</dbReference>
<name>A0A9P1C2N4_9DINO</name>
<reference evidence="2 3" key="2">
    <citation type="submission" date="2024-05" db="EMBL/GenBank/DDBJ databases">
        <authorList>
            <person name="Chen Y."/>
            <person name="Shah S."/>
            <person name="Dougan E. K."/>
            <person name="Thang M."/>
            <person name="Chan C."/>
        </authorList>
    </citation>
    <scope>NUCLEOTIDE SEQUENCE [LARGE SCALE GENOMIC DNA]</scope>
</reference>
<sequence>ARNFSEFLLRQTAGFNRGDKEKKEVPIHWGGLCGGCAQNAVADDLMGRFGTF</sequence>